<accession>A0A2D2W4N6</accession>
<proteinExistence type="predicted"/>
<evidence type="ECO:0000313" key="1">
    <source>
        <dbReference type="EMBL" id="ATS93157.1"/>
    </source>
</evidence>
<sequence>MTDLVAVPHGQCNTCGHTGELVDVWLFTVLGTHPGKGCAKCHQTVMTRRWTVEKPTPDDAS</sequence>
<dbReference type="Proteomes" id="UP000240586">
    <property type="component" value="Segment"/>
</dbReference>
<protein>
    <submittedName>
        <fullName evidence="1">Uncharacterized protein</fullName>
    </submittedName>
</protein>
<organism evidence="1 2">
    <name type="scientific">Gordonia phage Patio</name>
    <dbReference type="NCBI Taxonomy" id="2041515"/>
    <lineage>
        <taxon>Viruses</taxon>
        <taxon>Duplodnaviria</taxon>
        <taxon>Heunggongvirae</taxon>
        <taxon>Uroviricota</taxon>
        <taxon>Caudoviricetes</taxon>
        <taxon>Zierdtviridae</taxon>
        <taxon>Emilbogenvirinae</taxon>
        <taxon>Skysandvirus</taxon>
        <taxon>Skysandvirus patio</taxon>
    </lineage>
</organism>
<name>A0A2D2W4N6_9CAUD</name>
<dbReference type="EMBL" id="MF919542">
    <property type="protein sequence ID" value="ATS93157.1"/>
    <property type="molecule type" value="Genomic_DNA"/>
</dbReference>
<reference evidence="1 2" key="1">
    <citation type="submission" date="2017-09" db="EMBL/GenBank/DDBJ databases">
        <authorList>
            <person name="Choi Z."/>
            <person name="Grubb S."/>
            <person name="Kuchan S."/>
            <person name="Pennathur K."/>
            <person name="Roskowski K."/>
            <person name="Garlena R.A."/>
            <person name="Russell D.A."/>
            <person name="Pope W.H."/>
            <person name="Jacobs-Sera D."/>
            <person name="Hatfull G.F."/>
        </authorList>
    </citation>
    <scope>NUCLEOTIDE SEQUENCE [LARGE SCALE GENOMIC DNA]</scope>
</reference>
<evidence type="ECO:0000313" key="2">
    <source>
        <dbReference type="Proteomes" id="UP000240586"/>
    </source>
</evidence>
<keyword evidence="2" id="KW-1185">Reference proteome</keyword>
<gene>
    <name evidence="1" type="ORF">SEA_PATIO_76</name>
</gene>